<sequence>MPWRHTQASHQTSTLPILPQALKKANTPYTSSPATGLHSRIPSRAASSTGVNFSASQRYFRSRRVKKEEIQKPWLDKKDHGGKWNNAIVLIGLFLGIALFGFLIYDGIRGVITHKYCPVLIEDFTSWNDQVWTKEVEVGGFGNGQFEETTNTDENVYLDNGVLVIRPSLQDQNLIENNNTIDLRDMGCTGTKWTECVATTNTTNGTIVNPAKSGRVNTKLGASIRFGRVEVTAQLPAGDWLWPAIWMLPTDNKYGEWPKSGEIDIAESRGNNWTYGQGGNNVVSSTLHFGPSKDNDGWWRNNVKHQTQHGTYSDDFNTFGVEWSERYVFTYINSRLMQVMYTHFNQPFWQYGKFPLSDSNGTRILDPWSYTGNDATPFDQDFYLILNVAVGGENGWFKDGKSGKPWVDGSPTARRDFWKARNSWYPTWSKQGFMKVKSVKMWQQEGYNGCNPQ</sequence>
<proteinExistence type="predicted"/>
<dbReference type="Proteomes" id="UP000799755">
    <property type="component" value="Unassembled WGS sequence"/>
</dbReference>
<name>A0ACB6QDF6_9PLEO</name>
<organism evidence="1 2">
    <name type="scientific">Lindgomyces ingoldianus</name>
    <dbReference type="NCBI Taxonomy" id="673940"/>
    <lineage>
        <taxon>Eukaryota</taxon>
        <taxon>Fungi</taxon>
        <taxon>Dikarya</taxon>
        <taxon>Ascomycota</taxon>
        <taxon>Pezizomycotina</taxon>
        <taxon>Dothideomycetes</taxon>
        <taxon>Pleosporomycetidae</taxon>
        <taxon>Pleosporales</taxon>
        <taxon>Lindgomycetaceae</taxon>
        <taxon>Lindgomyces</taxon>
    </lineage>
</organism>
<keyword evidence="2" id="KW-1185">Reference proteome</keyword>
<accession>A0ACB6QDF6</accession>
<evidence type="ECO:0000313" key="1">
    <source>
        <dbReference type="EMBL" id="KAF2464880.1"/>
    </source>
</evidence>
<gene>
    <name evidence="1" type="ORF">BDR25DRAFT_337258</name>
</gene>
<protein>
    <submittedName>
        <fullName evidence="1">Concanavalin A-like lectin/glucanase</fullName>
    </submittedName>
</protein>
<evidence type="ECO:0000313" key="2">
    <source>
        <dbReference type="Proteomes" id="UP000799755"/>
    </source>
</evidence>
<comment type="caution">
    <text evidence="1">The sequence shown here is derived from an EMBL/GenBank/DDBJ whole genome shotgun (WGS) entry which is preliminary data.</text>
</comment>
<reference evidence="1" key="1">
    <citation type="journal article" date="2020" name="Stud. Mycol.">
        <title>101 Dothideomycetes genomes: a test case for predicting lifestyles and emergence of pathogens.</title>
        <authorList>
            <person name="Haridas S."/>
            <person name="Albert R."/>
            <person name="Binder M."/>
            <person name="Bloem J."/>
            <person name="Labutti K."/>
            <person name="Salamov A."/>
            <person name="Andreopoulos B."/>
            <person name="Baker S."/>
            <person name="Barry K."/>
            <person name="Bills G."/>
            <person name="Bluhm B."/>
            <person name="Cannon C."/>
            <person name="Castanera R."/>
            <person name="Culley D."/>
            <person name="Daum C."/>
            <person name="Ezra D."/>
            <person name="Gonzalez J."/>
            <person name="Henrissat B."/>
            <person name="Kuo A."/>
            <person name="Liang C."/>
            <person name="Lipzen A."/>
            <person name="Lutzoni F."/>
            <person name="Magnuson J."/>
            <person name="Mondo S."/>
            <person name="Nolan M."/>
            <person name="Ohm R."/>
            <person name="Pangilinan J."/>
            <person name="Park H.-J."/>
            <person name="Ramirez L."/>
            <person name="Alfaro M."/>
            <person name="Sun H."/>
            <person name="Tritt A."/>
            <person name="Yoshinaga Y."/>
            <person name="Zwiers L.-H."/>
            <person name="Turgeon B."/>
            <person name="Goodwin S."/>
            <person name="Spatafora J."/>
            <person name="Crous P."/>
            <person name="Grigoriev I."/>
        </authorList>
    </citation>
    <scope>NUCLEOTIDE SEQUENCE</scope>
    <source>
        <strain evidence="1">ATCC 200398</strain>
    </source>
</reference>
<dbReference type="EMBL" id="MU003533">
    <property type="protein sequence ID" value="KAF2464880.1"/>
    <property type="molecule type" value="Genomic_DNA"/>
</dbReference>